<gene>
    <name evidence="1" type="ORF">FWK35_00018451</name>
</gene>
<keyword evidence="2" id="KW-1185">Reference proteome</keyword>
<dbReference type="Proteomes" id="UP000478052">
    <property type="component" value="Unassembled WGS sequence"/>
</dbReference>
<organism evidence="1 2">
    <name type="scientific">Aphis craccivora</name>
    <name type="common">Cowpea aphid</name>
    <dbReference type="NCBI Taxonomy" id="307492"/>
    <lineage>
        <taxon>Eukaryota</taxon>
        <taxon>Metazoa</taxon>
        <taxon>Ecdysozoa</taxon>
        <taxon>Arthropoda</taxon>
        <taxon>Hexapoda</taxon>
        <taxon>Insecta</taxon>
        <taxon>Pterygota</taxon>
        <taxon>Neoptera</taxon>
        <taxon>Paraneoptera</taxon>
        <taxon>Hemiptera</taxon>
        <taxon>Sternorrhyncha</taxon>
        <taxon>Aphidomorpha</taxon>
        <taxon>Aphidoidea</taxon>
        <taxon>Aphididae</taxon>
        <taxon>Aphidini</taxon>
        <taxon>Aphis</taxon>
        <taxon>Aphis</taxon>
    </lineage>
</organism>
<comment type="caution">
    <text evidence="1">The sequence shown here is derived from an EMBL/GenBank/DDBJ whole genome shotgun (WGS) entry which is preliminary data.</text>
</comment>
<evidence type="ECO:0000313" key="2">
    <source>
        <dbReference type="Proteomes" id="UP000478052"/>
    </source>
</evidence>
<dbReference type="EMBL" id="VUJU01004310">
    <property type="protein sequence ID" value="KAF0754807.1"/>
    <property type="molecule type" value="Genomic_DNA"/>
</dbReference>
<accession>A0A6G0YFN9</accession>
<proteinExistence type="predicted"/>
<reference evidence="1 2" key="1">
    <citation type="submission" date="2019-08" db="EMBL/GenBank/DDBJ databases">
        <title>Whole genome of Aphis craccivora.</title>
        <authorList>
            <person name="Voronova N.V."/>
            <person name="Shulinski R.S."/>
            <person name="Bandarenka Y.V."/>
            <person name="Zhorov D.G."/>
            <person name="Warner D."/>
        </authorList>
    </citation>
    <scope>NUCLEOTIDE SEQUENCE [LARGE SCALE GENOMIC DNA]</scope>
    <source>
        <strain evidence="1">180601</strain>
        <tissue evidence="1">Whole Body</tissue>
    </source>
</reference>
<sequence length="67" mass="7847">MHTDLKMPSVSEEAKAYYKRFHLRTLTHPNPLVRNLANPKSYIPGNPLRLLKRKWCHDILAPNLNIN</sequence>
<dbReference type="AlphaFoldDB" id="A0A6G0YFN9"/>
<evidence type="ECO:0000313" key="1">
    <source>
        <dbReference type="EMBL" id="KAF0754807.1"/>
    </source>
</evidence>
<name>A0A6G0YFN9_APHCR</name>
<protein>
    <submittedName>
        <fullName evidence="1">Uncharacterized protein</fullName>
    </submittedName>
</protein>